<dbReference type="PANTHER" id="PTHR48081:SF3">
    <property type="entry name" value="ALPHA_BETA HYDROLASE FOLD-3 DOMAIN-CONTAINING PROTEIN"/>
    <property type="match status" value="1"/>
</dbReference>
<feature type="domain" description="Alpha/beta hydrolase fold-3" evidence="2">
    <location>
        <begin position="36"/>
        <end position="132"/>
    </location>
</feature>
<gene>
    <name evidence="3" type="ORF">N7460_011685</name>
</gene>
<keyword evidence="1" id="KW-0378">Hydrolase</keyword>
<organism evidence="3 4">
    <name type="scientific">Penicillium canescens</name>
    <dbReference type="NCBI Taxonomy" id="5083"/>
    <lineage>
        <taxon>Eukaryota</taxon>
        <taxon>Fungi</taxon>
        <taxon>Dikarya</taxon>
        <taxon>Ascomycota</taxon>
        <taxon>Pezizomycotina</taxon>
        <taxon>Eurotiomycetes</taxon>
        <taxon>Eurotiomycetidae</taxon>
        <taxon>Eurotiales</taxon>
        <taxon>Aspergillaceae</taxon>
        <taxon>Penicillium</taxon>
    </lineage>
</organism>
<dbReference type="InterPro" id="IPR050300">
    <property type="entry name" value="GDXG_lipolytic_enzyme"/>
</dbReference>
<name>A0AAD6I1Y2_PENCN</name>
<dbReference type="GO" id="GO:0017000">
    <property type="term" value="P:antibiotic biosynthetic process"/>
    <property type="evidence" value="ECO:0007669"/>
    <property type="project" value="UniProtKB-ARBA"/>
</dbReference>
<dbReference type="SUPFAM" id="SSF53474">
    <property type="entry name" value="alpha/beta-Hydrolases"/>
    <property type="match status" value="1"/>
</dbReference>
<sequence length="310" mass="34121">MFIRKEYIYKIANGVPIKADVYFKKTLSRQKSPIALHFHGGNFTVGSKDMLSQHQVTDLVDKGFVVASPNYRLCPTITVHDGPVTDALDAYDWCQTKLPDLLQNDAGITVDGFRIVTFGQSCGAALALSTAALPNPPLAILDLYGMKYFNDQSFHTALPPPPTDSPTFENSFLSQIWKDVPPPSSAPPPMGPAGPDFSNPRVAWMFDVLGKGLLMKEVVRDGNYERVDPARLFSKGRFPPTYFIHGAKDFLVPAELSQRAHDELENAGAETELVIIEGGQHGFDESAEPGSYVFDVVSKGFEFLRTHAEI</sequence>
<comment type="caution">
    <text evidence="3">The sequence shown here is derived from an EMBL/GenBank/DDBJ whole genome shotgun (WGS) entry which is preliminary data.</text>
</comment>
<keyword evidence="4" id="KW-1185">Reference proteome</keyword>
<dbReference type="EMBL" id="JAQJZL010000015">
    <property type="protein sequence ID" value="KAJ6026868.1"/>
    <property type="molecule type" value="Genomic_DNA"/>
</dbReference>
<accession>A0AAD6I1Y2</accession>
<reference evidence="3" key="2">
    <citation type="submission" date="2023-01" db="EMBL/GenBank/DDBJ databases">
        <authorList>
            <person name="Petersen C."/>
        </authorList>
    </citation>
    <scope>NUCLEOTIDE SEQUENCE</scope>
    <source>
        <strain evidence="3">IBT 15450</strain>
    </source>
</reference>
<reference evidence="3" key="1">
    <citation type="journal article" date="2023" name="IMA Fungus">
        <title>Comparative genomic study of the Penicillium genus elucidates a diverse pangenome and 15 lateral gene transfer events.</title>
        <authorList>
            <person name="Petersen C."/>
            <person name="Sorensen T."/>
            <person name="Nielsen M.R."/>
            <person name="Sondergaard T.E."/>
            <person name="Sorensen J.L."/>
            <person name="Fitzpatrick D.A."/>
            <person name="Frisvad J.C."/>
            <person name="Nielsen K.L."/>
        </authorList>
    </citation>
    <scope>NUCLEOTIDE SEQUENCE</scope>
    <source>
        <strain evidence="3">IBT 15450</strain>
    </source>
</reference>
<protein>
    <recommendedName>
        <fullName evidence="2">Alpha/beta hydrolase fold-3 domain-containing protein</fullName>
    </recommendedName>
</protein>
<dbReference type="Gene3D" id="3.40.50.1820">
    <property type="entry name" value="alpha/beta hydrolase"/>
    <property type="match status" value="1"/>
</dbReference>
<dbReference type="PANTHER" id="PTHR48081">
    <property type="entry name" value="AB HYDROLASE SUPERFAMILY PROTEIN C4A8.06C"/>
    <property type="match status" value="1"/>
</dbReference>
<evidence type="ECO:0000256" key="1">
    <source>
        <dbReference type="ARBA" id="ARBA00022801"/>
    </source>
</evidence>
<dbReference type="AlphaFoldDB" id="A0AAD6I1Y2"/>
<evidence type="ECO:0000313" key="3">
    <source>
        <dbReference type="EMBL" id="KAJ6026868.1"/>
    </source>
</evidence>
<dbReference type="Proteomes" id="UP001219568">
    <property type="component" value="Unassembled WGS sequence"/>
</dbReference>
<dbReference type="Pfam" id="PF07859">
    <property type="entry name" value="Abhydrolase_3"/>
    <property type="match status" value="1"/>
</dbReference>
<dbReference type="InterPro" id="IPR029058">
    <property type="entry name" value="AB_hydrolase_fold"/>
</dbReference>
<dbReference type="InterPro" id="IPR013094">
    <property type="entry name" value="AB_hydrolase_3"/>
</dbReference>
<proteinExistence type="predicted"/>
<dbReference type="GO" id="GO:0016787">
    <property type="term" value="F:hydrolase activity"/>
    <property type="evidence" value="ECO:0007669"/>
    <property type="project" value="UniProtKB-KW"/>
</dbReference>
<evidence type="ECO:0000259" key="2">
    <source>
        <dbReference type="Pfam" id="PF07859"/>
    </source>
</evidence>
<dbReference type="GO" id="GO:0072330">
    <property type="term" value="P:monocarboxylic acid biosynthetic process"/>
    <property type="evidence" value="ECO:0007669"/>
    <property type="project" value="UniProtKB-ARBA"/>
</dbReference>
<evidence type="ECO:0000313" key="4">
    <source>
        <dbReference type="Proteomes" id="UP001219568"/>
    </source>
</evidence>